<protein>
    <recommendedName>
        <fullName evidence="8">Serine/threonine-protein phosphatase 2A 56 kDa regulatory subunit</fullName>
    </recommendedName>
</protein>
<feature type="compositionally biased region" description="Basic and acidic residues" evidence="9">
    <location>
        <begin position="10"/>
        <end position="23"/>
    </location>
</feature>
<sequence>MKGLKKTLLNRKDSNASKKDSSKSHSNNANNAAGSGAGGSAGSSGVPPPPPPKPSNSNSPASSTASLNSLGSSNASGTMVNSAASSITAGRGGSPATPDRRYPPPDRTSPAPPIVVVSPETSSSDVNNINMGMNVGNARGAIGAYPGGERPGQLGGGVGLDGNPQPPRASTLNRLRSGPKDTIPIIGKPPRKQRSSRFVPSERVEIERLPPFSETAPQDRPELFIRKLNQCKVLFDFNDASAELKGKQIKAQTLHEMLDYITTQRSVITENIYPEVVNMFATNLFRSIPPQVNPTGDAFDPEEDEPVLELAWPHLQIVYEFFLRFVESPDFNTNIAKRYIDQPFVLNLLELFDSEDPRERDFLKTTLHRIYGKFLNLRAFIRRSINNVFFQFIYETERHNGIAELLEILGSIINGFALPLKEEHKTFLTRLLIPLHKVKSLSLYHPQLAYCVVQFLEKDSGLTQEVLLGLLKYWPKVNSPKEVMFLNEVEEVLDVIDPAEFVRIQVPLFQQIARCVNSQHFQVAERALYYWNNEYIVNLMSDNLGVVLPIIFPALYTNSRSHWNRTIHGMVYNALKMFMEINPEIFEESMQQFKRNRLAERQHRTTRYEQWQKLRDTAIHNANGKVPENVMNMEITPPPAVDDLDIENLSIDLSAASIDAELAQELDESGGIERVPMADPGLDAPYPEINNEHSPVSQSPHVRRKSVLPVDPTVIRDLQAHRSLDETRGGPGPAHALEHP</sequence>
<evidence type="ECO:0000256" key="6">
    <source>
        <dbReference type="ARBA" id="ARBA00023242"/>
    </source>
</evidence>
<comment type="function">
    <text evidence="8">The B regulatory subunit might modulate substrate selectivity and catalytic activity, and also might direct the localization of the catalytic enzyme to a particular subcellular compartment.</text>
</comment>
<keyword evidence="11" id="KW-1185">Reference proteome</keyword>
<dbReference type="SUPFAM" id="SSF48371">
    <property type="entry name" value="ARM repeat"/>
    <property type="match status" value="1"/>
</dbReference>
<dbReference type="InterPro" id="IPR016024">
    <property type="entry name" value="ARM-type_fold"/>
</dbReference>
<dbReference type="OrthoDB" id="10264446at2759"/>
<dbReference type="GO" id="GO:0035556">
    <property type="term" value="P:intracellular signal transduction"/>
    <property type="evidence" value="ECO:0007669"/>
    <property type="project" value="UniProtKB-ARBA"/>
</dbReference>
<feature type="region of interest" description="Disordered" evidence="9">
    <location>
        <begin position="154"/>
        <end position="199"/>
    </location>
</feature>
<evidence type="ECO:0000256" key="1">
    <source>
        <dbReference type="ARBA" id="ARBA00004123"/>
    </source>
</evidence>
<feature type="compositionally biased region" description="Low complexity" evidence="9">
    <location>
        <begin position="24"/>
        <end position="34"/>
    </location>
</feature>
<dbReference type="Gene3D" id="1.25.10.10">
    <property type="entry name" value="Leucine-rich Repeat Variant"/>
    <property type="match status" value="1"/>
</dbReference>
<keyword evidence="4" id="KW-0963">Cytoplasm</keyword>
<dbReference type="PIRSF" id="PIRSF028043">
    <property type="entry name" value="PP2A_B56"/>
    <property type="match status" value="1"/>
</dbReference>
<evidence type="ECO:0000313" key="10">
    <source>
        <dbReference type="EMBL" id="TDL24714.1"/>
    </source>
</evidence>
<evidence type="ECO:0000256" key="9">
    <source>
        <dbReference type="SAM" id="MobiDB-lite"/>
    </source>
</evidence>
<dbReference type="FunFam" id="1.25.10.10:FF:000016">
    <property type="entry name" value="Serine/threonine-protein phosphatase 2A 56 kDa regulatory subunit"/>
    <property type="match status" value="1"/>
</dbReference>
<evidence type="ECO:0000256" key="2">
    <source>
        <dbReference type="ARBA" id="ARBA00004496"/>
    </source>
</evidence>
<evidence type="ECO:0000256" key="4">
    <source>
        <dbReference type="ARBA" id="ARBA00022490"/>
    </source>
</evidence>
<dbReference type="GO" id="GO:0098813">
    <property type="term" value="P:nuclear chromosome segregation"/>
    <property type="evidence" value="ECO:0007669"/>
    <property type="project" value="UniProtKB-ARBA"/>
</dbReference>
<dbReference type="Pfam" id="PF01603">
    <property type="entry name" value="B56"/>
    <property type="match status" value="1"/>
</dbReference>
<dbReference type="GO" id="GO:0005816">
    <property type="term" value="C:spindle pole body"/>
    <property type="evidence" value="ECO:0007669"/>
    <property type="project" value="UniProtKB-ARBA"/>
</dbReference>
<dbReference type="Proteomes" id="UP000294933">
    <property type="component" value="Unassembled WGS sequence"/>
</dbReference>
<evidence type="ECO:0000256" key="8">
    <source>
        <dbReference type="PIRNR" id="PIRNR028043"/>
    </source>
</evidence>
<feature type="compositionally biased region" description="Basic and acidic residues" evidence="9">
    <location>
        <begin position="718"/>
        <end position="728"/>
    </location>
</feature>
<dbReference type="GO" id="GO:0000159">
    <property type="term" value="C:protein phosphatase type 2A complex"/>
    <property type="evidence" value="ECO:0007669"/>
    <property type="project" value="UniProtKB-UniRule"/>
</dbReference>
<dbReference type="GO" id="GO:1901991">
    <property type="term" value="P:negative regulation of mitotic cell cycle phase transition"/>
    <property type="evidence" value="ECO:0007669"/>
    <property type="project" value="UniProtKB-ARBA"/>
</dbReference>
<evidence type="ECO:0000256" key="5">
    <source>
        <dbReference type="ARBA" id="ARBA00022553"/>
    </source>
</evidence>
<keyword evidence="5" id="KW-0597">Phosphoprotein</keyword>
<evidence type="ECO:0000256" key="3">
    <source>
        <dbReference type="ARBA" id="ARBA00008259"/>
    </source>
</evidence>
<feature type="compositionally biased region" description="Low complexity" evidence="9">
    <location>
        <begin position="55"/>
        <end position="78"/>
    </location>
</feature>
<dbReference type="GO" id="GO:0051754">
    <property type="term" value="P:meiotic sister chromatid cohesion, centromeric"/>
    <property type="evidence" value="ECO:0007669"/>
    <property type="project" value="UniProtKB-ARBA"/>
</dbReference>
<dbReference type="AlphaFoldDB" id="A0A4Y7QAU6"/>
<evidence type="ECO:0000313" key="11">
    <source>
        <dbReference type="Proteomes" id="UP000294933"/>
    </source>
</evidence>
<feature type="region of interest" description="Disordered" evidence="9">
    <location>
        <begin position="668"/>
        <end position="740"/>
    </location>
</feature>
<comment type="subunit">
    <text evidence="7">PP2A consists of a common heterodimeric core enzyme, composed of a 36 kDa catalytic subunit (subunit C) and a 65 kDa constant regulatory subunit (PR65 or subunit A), that associates with a variety of regulatory subunits. Proteins that associate with the core dimer include three families of regulatory subunits B (the R2/B/PR55/B55, R3/B''/PR72/PR130/PR59 and R5/B'/B56 families), the 48 kDa variable regulatory subunit, viral proteins, and cell signaling molecules.</text>
</comment>
<proteinExistence type="inferred from homology"/>
<evidence type="ECO:0000256" key="7">
    <source>
        <dbReference type="ARBA" id="ARBA00064351"/>
    </source>
</evidence>
<dbReference type="GO" id="GO:0000776">
    <property type="term" value="C:kinetochore"/>
    <property type="evidence" value="ECO:0007669"/>
    <property type="project" value="UniProtKB-ARBA"/>
</dbReference>
<reference evidence="10 11" key="1">
    <citation type="submission" date="2018-06" db="EMBL/GenBank/DDBJ databases">
        <title>A transcriptomic atlas of mushroom development highlights an independent origin of complex multicellularity.</title>
        <authorList>
            <consortium name="DOE Joint Genome Institute"/>
            <person name="Krizsan K."/>
            <person name="Almasi E."/>
            <person name="Merenyi Z."/>
            <person name="Sahu N."/>
            <person name="Viragh M."/>
            <person name="Koszo T."/>
            <person name="Mondo S."/>
            <person name="Kiss B."/>
            <person name="Balint B."/>
            <person name="Kues U."/>
            <person name="Barry K."/>
            <person name="Hegedus J.C."/>
            <person name="Henrissat B."/>
            <person name="Johnson J."/>
            <person name="Lipzen A."/>
            <person name="Ohm R."/>
            <person name="Nagy I."/>
            <person name="Pangilinan J."/>
            <person name="Yan J."/>
            <person name="Xiong Y."/>
            <person name="Grigoriev I.V."/>
            <person name="Hibbett D.S."/>
            <person name="Nagy L.G."/>
        </authorList>
    </citation>
    <scope>NUCLEOTIDE SEQUENCE [LARGE SCALE GENOMIC DNA]</scope>
    <source>
        <strain evidence="10 11">SZMC22713</strain>
    </source>
</reference>
<organism evidence="10 11">
    <name type="scientific">Rickenella mellea</name>
    <dbReference type="NCBI Taxonomy" id="50990"/>
    <lineage>
        <taxon>Eukaryota</taxon>
        <taxon>Fungi</taxon>
        <taxon>Dikarya</taxon>
        <taxon>Basidiomycota</taxon>
        <taxon>Agaricomycotina</taxon>
        <taxon>Agaricomycetes</taxon>
        <taxon>Hymenochaetales</taxon>
        <taxon>Rickenellaceae</taxon>
        <taxon>Rickenella</taxon>
    </lineage>
</organism>
<name>A0A4Y7QAU6_9AGAM</name>
<dbReference type="InterPro" id="IPR011989">
    <property type="entry name" value="ARM-like"/>
</dbReference>
<dbReference type="GO" id="GO:0005634">
    <property type="term" value="C:nucleus"/>
    <property type="evidence" value="ECO:0007669"/>
    <property type="project" value="UniProtKB-SubCell"/>
</dbReference>
<gene>
    <name evidence="10" type="ORF">BD410DRAFT_57937</name>
</gene>
<comment type="similarity">
    <text evidence="3">Belongs to the phosphatase 2A regulatory subunit B family.</text>
</comment>
<dbReference type="PANTHER" id="PTHR10257:SF3">
    <property type="entry name" value="SERINE_THREONINE-PROTEIN PHOSPHATASE 2A 56 KDA REGULATORY SUBUNIT GAMMA ISOFORM"/>
    <property type="match status" value="1"/>
</dbReference>
<dbReference type="GO" id="GO:0005737">
    <property type="term" value="C:cytoplasm"/>
    <property type="evidence" value="ECO:0007669"/>
    <property type="project" value="UniProtKB-SubCell"/>
</dbReference>
<dbReference type="PANTHER" id="PTHR10257">
    <property type="entry name" value="SERINE/THREONINE PROTEIN PHOSPHATASE 2A PP2A REGULATORY SUBUNIT B"/>
    <property type="match status" value="1"/>
</dbReference>
<comment type="subcellular location">
    <subcellularLocation>
        <location evidence="2">Cytoplasm</location>
    </subcellularLocation>
    <subcellularLocation>
        <location evidence="1">Nucleus</location>
    </subcellularLocation>
</comment>
<dbReference type="InterPro" id="IPR002554">
    <property type="entry name" value="PP2A_B56"/>
</dbReference>
<dbReference type="STRING" id="50990.A0A4Y7QAU6"/>
<dbReference type="VEuPathDB" id="FungiDB:BD410DRAFT_57937"/>
<feature type="compositionally biased region" description="Polar residues" evidence="9">
    <location>
        <begin position="79"/>
        <end position="88"/>
    </location>
</feature>
<keyword evidence="6" id="KW-0539">Nucleus</keyword>
<accession>A0A4Y7QAU6</accession>
<feature type="region of interest" description="Disordered" evidence="9">
    <location>
        <begin position="1"/>
        <end position="129"/>
    </location>
</feature>
<dbReference type="EMBL" id="ML170165">
    <property type="protein sequence ID" value="TDL24714.1"/>
    <property type="molecule type" value="Genomic_DNA"/>
</dbReference>
<dbReference type="GO" id="GO:0019888">
    <property type="term" value="F:protein phosphatase regulator activity"/>
    <property type="evidence" value="ECO:0007669"/>
    <property type="project" value="UniProtKB-UniRule"/>
</dbReference>